<evidence type="ECO:0000313" key="3">
    <source>
        <dbReference type="Proteomes" id="UP000805614"/>
    </source>
</evidence>
<evidence type="ECO:0000313" key="2">
    <source>
        <dbReference type="EMBL" id="MBC6469365.1"/>
    </source>
</evidence>
<dbReference type="Proteomes" id="UP000805614">
    <property type="component" value="Unassembled WGS sequence"/>
</dbReference>
<dbReference type="EMBL" id="JABVEC010000026">
    <property type="protein sequence ID" value="MBC6469365.1"/>
    <property type="molecule type" value="Genomic_DNA"/>
</dbReference>
<reference evidence="2 3" key="1">
    <citation type="submission" date="2020-06" db="EMBL/GenBank/DDBJ databases">
        <title>Actinomadura xiongansis sp. nov., isolated from soil of Baiyangdian.</title>
        <authorList>
            <person name="Zhang X."/>
        </authorList>
    </citation>
    <scope>NUCLEOTIDE SEQUENCE [LARGE SCALE GENOMIC DNA]</scope>
    <source>
        <strain evidence="2 3">HBUM206468</strain>
    </source>
</reference>
<protein>
    <recommendedName>
        <fullName evidence="1">Effector-associated domain-containing protein</fullName>
    </recommendedName>
</protein>
<keyword evidence="3" id="KW-1185">Reference proteome</keyword>
<accession>A0ABR7LX70</accession>
<dbReference type="Pfam" id="PF19956">
    <property type="entry name" value="EAD2"/>
    <property type="match status" value="1"/>
</dbReference>
<proteinExistence type="predicted"/>
<comment type="caution">
    <text evidence="2">The sequence shown here is derived from an EMBL/GenBank/DDBJ whole genome shotgun (WGS) entry which is preliminary data.</text>
</comment>
<dbReference type="RefSeq" id="WP_187246411.1">
    <property type="nucleotide sequence ID" value="NZ_BAAAOK010000009.1"/>
</dbReference>
<organism evidence="2 3">
    <name type="scientific">Actinomadura alba</name>
    <dbReference type="NCBI Taxonomy" id="406431"/>
    <lineage>
        <taxon>Bacteria</taxon>
        <taxon>Bacillati</taxon>
        <taxon>Actinomycetota</taxon>
        <taxon>Actinomycetes</taxon>
        <taxon>Streptosporangiales</taxon>
        <taxon>Thermomonosporaceae</taxon>
        <taxon>Actinomadura</taxon>
    </lineage>
</organism>
<dbReference type="InterPro" id="IPR045431">
    <property type="entry name" value="EAD2"/>
</dbReference>
<feature type="domain" description="Effector-associated" evidence="1">
    <location>
        <begin position="26"/>
        <end position="104"/>
    </location>
</feature>
<evidence type="ECO:0000259" key="1">
    <source>
        <dbReference type="Pfam" id="PF19956"/>
    </source>
</evidence>
<gene>
    <name evidence="2" type="ORF">HKK74_28280</name>
</gene>
<sequence length="120" mass="12485">MIDLTGSAGGRAVTGRAGGTPLFAFVNALTSLPSLADDAGRSTLVSLLPSALAAGAQHDPRPRIHLFNLVLACLDHEHGLADLLTALHHMEGDSLPMRRALEAAEGLAGRPRESRHDHGG</sequence>
<name>A0ABR7LX70_9ACTN</name>